<reference evidence="2" key="1">
    <citation type="journal article" date="2014" name="Science">
        <title>Ancient hybridizations among the ancestral genomes of bread wheat.</title>
        <authorList>
            <consortium name="International Wheat Genome Sequencing Consortium,"/>
            <person name="Marcussen T."/>
            <person name="Sandve S.R."/>
            <person name="Heier L."/>
            <person name="Spannagl M."/>
            <person name="Pfeifer M."/>
            <person name="Jakobsen K.S."/>
            <person name="Wulff B.B."/>
            <person name="Steuernagel B."/>
            <person name="Mayer K.F."/>
            <person name="Olsen O.A."/>
        </authorList>
    </citation>
    <scope>NUCLEOTIDE SEQUENCE [LARGE SCALE GENOMIC DNA]</scope>
    <source>
        <strain evidence="2">cv. AL8/78</strain>
    </source>
</reference>
<keyword evidence="2" id="KW-1185">Reference proteome</keyword>
<accession>A0A453CV23</accession>
<protein>
    <submittedName>
        <fullName evidence="1">Uncharacterized protein</fullName>
    </submittedName>
</protein>
<reference evidence="1" key="5">
    <citation type="journal article" date="2021" name="G3 (Bethesda)">
        <title>Aegilops tauschii genome assembly Aet v5.0 features greater sequence contiguity and improved annotation.</title>
        <authorList>
            <person name="Wang L."/>
            <person name="Zhu T."/>
            <person name="Rodriguez J.C."/>
            <person name="Deal K.R."/>
            <person name="Dubcovsky J."/>
            <person name="McGuire P.E."/>
            <person name="Lux T."/>
            <person name="Spannagl M."/>
            <person name="Mayer K.F.X."/>
            <person name="Baldrich P."/>
            <person name="Meyers B.C."/>
            <person name="Huo N."/>
            <person name="Gu Y.Q."/>
            <person name="Zhou H."/>
            <person name="Devos K.M."/>
            <person name="Bennetzen J.L."/>
            <person name="Unver T."/>
            <person name="Budak H."/>
            <person name="Gulick P.J."/>
            <person name="Galiba G."/>
            <person name="Kalapos B."/>
            <person name="Nelson D.R."/>
            <person name="Li P."/>
            <person name="You F.M."/>
            <person name="Luo M.C."/>
            <person name="Dvorak J."/>
        </authorList>
    </citation>
    <scope>NUCLEOTIDE SEQUENCE [LARGE SCALE GENOMIC DNA]</scope>
    <source>
        <strain evidence="1">cv. AL8/78</strain>
    </source>
</reference>
<reference evidence="2" key="2">
    <citation type="journal article" date="2017" name="Nat. Plants">
        <title>The Aegilops tauschii genome reveals multiple impacts of transposons.</title>
        <authorList>
            <person name="Zhao G."/>
            <person name="Zou C."/>
            <person name="Li K."/>
            <person name="Wang K."/>
            <person name="Li T."/>
            <person name="Gao L."/>
            <person name="Zhang X."/>
            <person name="Wang H."/>
            <person name="Yang Z."/>
            <person name="Liu X."/>
            <person name="Jiang W."/>
            <person name="Mao L."/>
            <person name="Kong X."/>
            <person name="Jiao Y."/>
            <person name="Jia J."/>
        </authorList>
    </citation>
    <scope>NUCLEOTIDE SEQUENCE [LARGE SCALE GENOMIC DNA]</scope>
    <source>
        <strain evidence="2">cv. AL8/78</strain>
    </source>
</reference>
<reference evidence="1" key="3">
    <citation type="journal article" date="2017" name="Nature">
        <title>Genome sequence of the progenitor of the wheat D genome Aegilops tauschii.</title>
        <authorList>
            <person name="Luo M.C."/>
            <person name="Gu Y.Q."/>
            <person name="Puiu D."/>
            <person name="Wang H."/>
            <person name="Twardziok S.O."/>
            <person name="Deal K.R."/>
            <person name="Huo N."/>
            <person name="Zhu T."/>
            <person name="Wang L."/>
            <person name="Wang Y."/>
            <person name="McGuire P.E."/>
            <person name="Liu S."/>
            <person name="Long H."/>
            <person name="Ramasamy R.K."/>
            <person name="Rodriguez J.C."/>
            <person name="Van S.L."/>
            <person name="Yuan L."/>
            <person name="Wang Z."/>
            <person name="Xia Z."/>
            <person name="Xiao L."/>
            <person name="Anderson O.D."/>
            <person name="Ouyang S."/>
            <person name="Liang Y."/>
            <person name="Zimin A.V."/>
            <person name="Pertea G."/>
            <person name="Qi P."/>
            <person name="Bennetzen J.L."/>
            <person name="Dai X."/>
            <person name="Dawson M.W."/>
            <person name="Muller H.G."/>
            <person name="Kugler K."/>
            <person name="Rivarola-Duarte L."/>
            <person name="Spannagl M."/>
            <person name="Mayer K.F.X."/>
            <person name="Lu F.H."/>
            <person name="Bevan M.W."/>
            <person name="Leroy P."/>
            <person name="Li P."/>
            <person name="You F.M."/>
            <person name="Sun Q."/>
            <person name="Liu Z."/>
            <person name="Lyons E."/>
            <person name="Wicker T."/>
            <person name="Salzberg S.L."/>
            <person name="Devos K.M."/>
            <person name="Dvorak J."/>
        </authorList>
    </citation>
    <scope>NUCLEOTIDE SEQUENCE [LARGE SCALE GENOMIC DNA]</scope>
    <source>
        <strain evidence="1">cv. AL8/78</strain>
    </source>
</reference>
<dbReference type="EnsemblPlants" id="AET2Gv20969600.9">
    <property type="protein sequence ID" value="AET2Gv20969600.9"/>
    <property type="gene ID" value="AET2Gv20969600"/>
</dbReference>
<proteinExistence type="predicted"/>
<dbReference type="Gramene" id="AET2Gv20969600.9">
    <property type="protein sequence ID" value="AET2Gv20969600.9"/>
    <property type="gene ID" value="AET2Gv20969600"/>
</dbReference>
<dbReference type="Proteomes" id="UP000015105">
    <property type="component" value="Chromosome 2D"/>
</dbReference>
<evidence type="ECO:0000313" key="2">
    <source>
        <dbReference type="Proteomes" id="UP000015105"/>
    </source>
</evidence>
<sequence length="109" mass="12214">DKLQLSCFSDVHNYSSSKSVHSFFSPSLRPAPSPKVDAKQYRDGQRQRWLARAVPAGVRDRSHRLIHTLLRQGVLSTPTHPHPAPAGRLVHATAKDSDVATNWFFADRC</sequence>
<reference evidence="1" key="4">
    <citation type="submission" date="2019-03" db="UniProtKB">
        <authorList>
            <consortium name="EnsemblPlants"/>
        </authorList>
    </citation>
    <scope>IDENTIFICATION</scope>
</reference>
<organism evidence="1 2">
    <name type="scientific">Aegilops tauschii subsp. strangulata</name>
    <name type="common">Goatgrass</name>
    <dbReference type="NCBI Taxonomy" id="200361"/>
    <lineage>
        <taxon>Eukaryota</taxon>
        <taxon>Viridiplantae</taxon>
        <taxon>Streptophyta</taxon>
        <taxon>Embryophyta</taxon>
        <taxon>Tracheophyta</taxon>
        <taxon>Spermatophyta</taxon>
        <taxon>Magnoliopsida</taxon>
        <taxon>Liliopsida</taxon>
        <taxon>Poales</taxon>
        <taxon>Poaceae</taxon>
        <taxon>BOP clade</taxon>
        <taxon>Pooideae</taxon>
        <taxon>Triticodae</taxon>
        <taxon>Triticeae</taxon>
        <taxon>Triticinae</taxon>
        <taxon>Aegilops</taxon>
    </lineage>
</organism>
<name>A0A453CV23_AEGTS</name>
<evidence type="ECO:0000313" key="1">
    <source>
        <dbReference type="EnsemblPlants" id="AET2Gv20969600.9"/>
    </source>
</evidence>
<dbReference type="AlphaFoldDB" id="A0A453CV23"/>